<dbReference type="GO" id="GO:0015297">
    <property type="term" value="F:antiporter activity"/>
    <property type="evidence" value="ECO:0007669"/>
    <property type="project" value="InterPro"/>
</dbReference>
<dbReference type="AlphaFoldDB" id="A0A9D1EAA3"/>
<feature type="transmembrane region" description="Helical" evidence="7">
    <location>
        <begin position="56"/>
        <end position="77"/>
    </location>
</feature>
<keyword evidence="6 7" id="KW-0472">Membrane</keyword>
<accession>A0A9D1EAA3</accession>
<protein>
    <submittedName>
        <fullName evidence="8">MATE family efflux transporter</fullName>
    </submittedName>
</protein>
<keyword evidence="5 7" id="KW-1133">Transmembrane helix</keyword>
<comment type="caution">
    <text evidence="8">The sequence shown here is derived from an EMBL/GenBank/DDBJ whole genome shotgun (WGS) entry which is preliminary data.</text>
</comment>
<evidence type="ECO:0000313" key="9">
    <source>
        <dbReference type="Proteomes" id="UP000823912"/>
    </source>
</evidence>
<evidence type="ECO:0000256" key="1">
    <source>
        <dbReference type="ARBA" id="ARBA00004651"/>
    </source>
</evidence>
<dbReference type="PIRSF" id="PIRSF006603">
    <property type="entry name" value="DinF"/>
    <property type="match status" value="1"/>
</dbReference>
<keyword evidence="2" id="KW-0813">Transport</keyword>
<sequence>MDKTEKQTFYRKLMGLVLPIALQQFLLACVSAADALMLGYLDQDAMSAVSLAGQVTFVFNLFVAALTIGGSMFAAQYWGKGEKSMVEEILGLILRVALLVSFLFTAAALFVPELLMEFFTKEPALIVYGSQYLRIVSPSYLLCGASQMYLCIMKNSGRAFQSTVISGTMEAADIVMNLVLIYGLFGMPKMGVAGAALSTVVAKAVELLWAMADSRPSGRIHLRLSCLLHPDGELRRRFWKYTTPVLGNELVWGCGFAMYSVIMGHLGSDAVAANSVANVVKNLVVCVCLGIGTGGGILVGNELGAGALERAKRYGDKLCHFAIIAGAISGLVILFLIPVVRMMGMLTPSAQSYLDGMLVMCTYYMIGKSVNSTVIAGIFCAGGDSRFGFLCDAVTMWCVTVPLGFLSAFVLDLPVLAVFFIINLDEIVKLPAVYRHYKKYLWVKDLTQKESAQPMQ</sequence>
<evidence type="ECO:0000256" key="2">
    <source>
        <dbReference type="ARBA" id="ARBA00022448"/>
    </source>
</evidence>
<dbReference type="NCBIfam" id="TIGR00797">
    <property type="entry name" value="matE"/>
    <property type="match status" value="1"/>
</dbReference>
<feature type="transmembrane region" description="Helical" evidence="7">
    <location>
        <begin position="89"/>
        <end position="111"/>
    </location>
</feature>
<proteinExistence type="predicted"/>
<evidence type="ECO:0000256" key="6">
    <source>
        <dbReference type="ARBA" id="ARBA00023136"/>
    </source>
</evidence>
<dbReference type="EMBL" id="DVHM01000101">
    <property type="protein sequence ID" value="HIR70886.1"/>
    <property type="molecule type" value="Genomic_DNA"/>
</dbReference>
<dbReference type="InterPro" id="IPR047135">
    <property type="entry name" value="YsiQ"/>
</dbReference>
<evidence type="ECO:0000256" key="7">
    <source>
        <dbReference type="SAM" id="Phobius"/>
    </source>
</evidence>
<reference evidence="8" key="1">
    <citation type="submission" date="2020-10" db="EMBL/GenBank/DDBJ databases">
        <authorList>
            <person name="Gilroy R."/>
        </authorList>
    </citation>
    <scope>NUCLEOTIDE SEQUENCE</scope>
    <source>
        <strain evidence="8">ChiSjej5B23-6657</strain>
    </source>
</reference>
<feature type="transmembrane region" description="Helical" evidence="7">
    <location>
        <begin position="279"/>
        <end position="300"/>
    </location>
</feature>
<dbReference type="CDD" id="cd13134">
    <property type="entry name" value="MATE_like_8"/>
    <property type="match status" value="1"/>
</dbReference>
<dbReference type="PANTHER" id="PTHR42925:SF2">
    <property type="entry name" value="NA+ DRIVEN MULTIDRUG EFFLUX PUMP"/>
    <property type="match status" value="1"/>
</dbReference>
<name>A0A9D1EAA3_9FIRM</name>
<reference evidence="8" key="2">
    <citation type="journal article" date="2021" name="PeerJ">
        <title>Extensive microbial diversity within the chicken gut microbiome revealed by metagenomics and culture.</title>
        <authorList>
            <person name="Gilroy R."/>
            <person name="Ravi A."/>
            <person name="Getino M."/>
            <person name="Pursley I."/>
            <person name="Horton D.L."/>
            <person name="Alikhan N.F."/>
            <person name="Baker D."/>
            <person name="Gharbi K."/>
            <person name="Hall N."/>
            <person name="Watson M."/>
            <person name="Adriaenssens E.M."/>
            <person name="Foster-Nyarko E."/>
            <person name="Jarju S."/>
            <person name="Secka A."/>
            <person name="Antonio M."/>
            <person name="Oren A."/>
            <person name="Chaudhuri R.R."/>
            <person name="La Ragione R."/>
            <person name="Hildebrand F."/>
            <person name="Pallen M.J."/>
        </authorList>
    </citation>
    <scope>NUCLEOTIDE SEQUENCE</scope>
    <source>
        <strain evidence="8">ChiSjej5B23-6657</strain>
    </source>
</reference>
<evidence type="ECO:0000256" key="4">
    <source>
        <dbReference type="ARBA" id="ARBA00022692"/>
    </source>
</evidence>
<dbReference type="PROSITE" id="PS51257">
    <property type="entry name" value="PROKAR_LIPOPROTEIN"/>
    <property type="match status" value="1"/>
</dbReference>
<organism evidence="8 9">
    <name type="scientific">Candidatus Pullilachnospira gallistercoris</name>
    <dbReference type="NCBI Taxonomy" id="2840911"/>
    <lineage>
        <taxon>Bacteria</taxon>
        <taxon>Bacillati</taxon>
        <taxon>Bacillota</taxon>
        <taxon>Clostridia</taxon>
        <taxon>Lachnospirales</taxon>
        <taxon>Lachnospiraceae</taxon>
        <taxon>Lachnospiraceae incertae sedis</taxon>
        <taxon>Candidatus Pullilachnospira</taxon>
    </lineage>
</organism>
<dbReference type="GO" id="GO:0042910">
    <property type="term" value="F:xenobiotic transmembrane transporter activity"/>
    <property type="evidence" value="ECO:0007669"/>
    <property type="project" value="InterPro"/>
</dbReference>
<dbReference type="GO" id="GO:0005886">
    <property type="term" value="C:plasma membrane"/>
    <property type="evidence" value="ECO:0007669"/>
    <property type="project" value="UniProtKB-SubCell"/>
</dbReference>
<gene>
    <name evidence="8" type="ORF">IAA55_06370</name>
</gene>
<keyword evidence="3" id="KW-1003">Cell membrane</keyword>
<evidence type="ECO:0000256" key="5">
    <source>
        <dbReference type="ARBA" id="ARBA00022989"/>
    </source>
</evidence>
<dbReference type="Pfam" id="PF01554">
    <property type="entry name" value="MatE"/>
    <property type="match status" value="2"/>
</dbReference>
<evidence type="ECO:0000313" key="8">
    <source>
        <dbReference type="EMBL" id="HIR70886.1"/>
    </source>
</evidence>
<keyword evidence="4 7" id="KW-0812">Transmembrane</keyword>
<dbReference type="InterPro" id="IPR048279">
    <property type="entry name" value="MdtK-like"/>
</dbReference>
<feature type="transmembrane region" description="Helical" evidence="7">
    <location>
        <begin position="321"/>
        <end position="343"/>
    </location>
</feature>
<feature type="transmembrane region" description="Helical" evidence="7">
    <location>
        <begin position="245"/>
        <end position="267"/>
    </location>
</feature>
<dbReference type="PANTHER" id="PTHR42925">
    <property type="entry name" value="MULTIDRUG AND TOXIN EFFLUX PROTEIN MATE FAMILY"/>
    <property type="match status" value="1"/>
</dbReference>
<comment type="subcellular location">
    <subcellularLocation>
        <location evidence="1">Cell membrane</location>
        <topology evidence="1">Multi-pass membrane protein</topology>
    </subcellularLocation>
</comment>
<dbReference type="Proteomes" id="UP000823912">
    <property type="component" value="Unassembled WGS sequence"/>
</dbReference>
<feature type="transmembrane region" description="Helical" evidence="7">
    <location>
        <begin position="394"/>
        <end position="422"/>
    </location>
</feature>
<dbReference type="InterPro" id="IPR002528">
    <property type="entry name" value="MATE_fam"/>
</dbReference>
<evidence type="ECO:0000256" key="3">
    <source>
        <dbReference type="ARBA" id="ARBA00022475"/>
    </source>
</evidence>
<feature type="transmembrane region" description="Helical" evidence="7">
    <location>
        <begin position="363"/>
        <end position="382"/>
    </location>
</feature>